<evidence type="ECO:0000256" key="1">
    <source>
        <dbReference type="ARBA" id="ARBA00022723"/>
    </source>
</evidence>
<gene>
    <name evidence="5" type="ORF">HELGO_WM14380</name>
</gene>
<name>A0A6S6SNI2_9GAMM</name>
<dbReference type="InterPro" id="IPR006483">
    <property type="entry name" value="CRISPR-assoc_Cas3_HD"/>
</dbReference>
<accession>A0A6S6SNI2</accession>
<dbReference type="PROSITE" id="PS51643">
    <property type="entry name" value="HD_CAS3"/>
    <property type="match status" value="1"/>
</dbReference>
<sequence length="167" mass="19153">MMVTFVSQCEKKALPKTRRVLDAFANRIGNRTWQTVITNEGLQAVKKLLRKTASKNTAVSCHWMKSRSRTELVWIVGNRSKFNSEGIVPVNLTEESQIKKEDFSLNTQVISLLAKLAGFFHDVGKSVSLFQKKLEPNFSGVAYEPYRHEWVSLRIFQAFVDSRNDKE</sequence>
<dbReference type="InterPro" id="IPR048823">
    <property type="entry name" value="Cas3_I-F_Cas2"/>
</dbReference>
<dbReference type="InterPro" id="IPR038257">
    <property type="entry name" value="CRISPR-assoc_Cas3_HD_sf"/>
</dbReference>
<proteinExistence type="predicted"/>
<dbReference type="AlphaFoldDB" id="A0A6S6SNI2"/>
<dbReference type="Pfam" id="PF21384">
    <property type="entry name" value="Cas3_I-F_Cas2"/>
    <property type="match status" value="1"/>
</dbReference>
<dbReference type="Gene3D" id="1.10.3210.30">
    <property type="match status" value="1"/>
</dbReference>
<reference evidence="5" key="1">
    <citation type="submission" date="2020-01" db="EMBL/GenBank/DDBJ databases">
        <authorList>
            <person name="Meier V. D."/>
            <person name="Meier V D."/>
        </authorList>
    </citation>
    <scope>NUCLEOTIDE SEQUENCE</scope>
    <source>
        <strain evidence="5">HLG_WM_MAG_07</strain>
    </source>
</reference>
<keyword evidence="3" id="KW-0051">Antiviral defense</keyword>
<keyword evidence="2" id="KW-0378">Hydrolase</keyword>
<evidence type="ECO:0000256" key="3">
    <source>
        <dbReference type="ARBA" id="ARBA00023118"/>
    </source>
</evidence>
<evidence type="ECO:0000313" key="5">
    <source>
        <dbReference type="EMBL" id="CAA6811928.1"/>
    </source>
</evidence>
<feature type="domain" description="HD Cas3-type" evidence="4">
    <location>
        <begin position="98"/>
        <end position="167"/>
    </location>
</feature>
<evidence type="ECO:0000256" key="2">
    <source>
        <dbReference type="ARBA" id="ARBA00022801"/>
    </source>
</evidence>
<evidence type="ECO:0000259" key="4">
    <source>
        <dbReference type="PROSITE" id="PS51643"/>
    </source>
</evidence>
<dbReference type="GO" id="GO:0016787">
    <property type="term" value="F:hydrolase activity"/>
    <property type="evidence" value="ECO:0007669"/>
    <property type="project" value="UniProtKB-KW"/>
</dbReference>
<organism evidence="5">
    <name type="scientific">uncultured Thiotrichaceae bacterium</name>
    <dbReference type="NCBI Taxonomy" id="298394"/>
    <lineage>
        <taxon>Bacteria</taxon>
        <taxon>Pseudomonadati</taxon>
        <taxon>Pseudomonadota</taxon>
        <taxon>Gammaproteobacteria</taxon>
        <taxon>Thiotrichales</taxon>
        <taxon>Thiotrichaceae</taxon>
        <taxon>environmental samples</taxon>
    </lineage>
</organism>
<dbReference type="GO" id="GO:0046872">
    <property type="term" value="F:metal ion binding"/>
    <property type="evidence" value="ECO:0007669"/>
    <property type="project" value="UniProtKB-KW"/>
</dbReference>
<keyword evidence="1" id="KW-0479">Metal-binding</keyword>
<dbReference type="GO" id="GO:0051607">
    <property type="term" value="P:defense response to virus"/>
    <property type="evidence" value="ECO:0007669"/>
    <property type="project" value="UniProtKB-KW"/>
</dbReference>
<protein>
    <submittedName>
        <fullName evidence="5">CRISPR-associated helicase Cas3, Yersinia-type</fullName>
    </submittedName>
</protein>
<dbReference type="EMBL" id="CACVAY010000052">
    <property type="protein sequence ID" value="CAA6811928.1"/>
    <property type="molecule type" value="Genomic_DNA"/>
</dbReference>